<feature type="domain" description="FHA" evidence="2">
    <location>
        <begin position="51"/>
        <end position="102"/>
    </location>
</feature>
<comment type="caution">
    <text evidence="4">The sequence shown here is derived from an EMBL/GenBank/DDBJ whole genome shotgun (WGS) entry which is preliminary data.</text>
</comment>
<keyword evidence="5" id="KW-1185">Reference proteome</keyword>
<dbReference type="Gene3D" id="2.60.200.20">
    <property type="match status" value="1"/>
</dbReference>
<dbReference type="InterPro" id="IPR008984">
    <property type="entry name" value="SMAD_FHA_dom_sf"/>
</dbReference>
<reference evidence="4 5" key="1">
    <citation type="submission" date="2023-04" db="EMBL/GenBank/DDBJ databases">
        <title>Lysobacter sp. strain UC isolated from soil sample.</title>
        <authorList>
            <person name="Choksket S."/>
            <person name="Harshvardhan F."/>
            <person name="Rana R."/>
            <person name="Patil P.B."/>
            <person name="Korpole S."/>
        </authorList>
    </citation>
    <scope>NUCLEOTIDE SEQUENCE [LARGE SCALE GENOMIC DNA]</scope>
    <source>
        <strain evidence="4 5">UC</strain>
    </source>
</reference>
<dbReference type="RefSeq" id="WP_309262626.1">
    <property type="nucleotide sequence ID" value="NZ_JARUHG010000003.1"/>
</dbReference>
<accession>A0ABU1CE62</accession>
<feature type="domain" description="Type VI secretion system FHA" evidence="3">
    <location>
        <begin position="200"/>
        <end position="364"/>
    </location>
</feature>
<dbReference type="EMBL" id="JARUHG010000003">
    <property type="protein sequence ID" value="MDR0183471.1"/>
    <property type="molecule type" value="Genomic_DNA"/>
</dbReference>
<dbReference type="InterPro" id="IPR000253">
    <property type="entry name" value="FHA_dom"/>
</dbReference>
<evidence type="ECO:0000313" key="4">
    <source>
        <dbReference type="EMBL" id="MDR0183471.1"/>
    </source>
</evidence>
<dbReference type="Pfam" id="PF20232">
    <property type="entry name" value="T6SS_FHA_C"/>
    <property type="match status" value="1"/>
</dbReference>
<protein>
    <submittedName>
        <fullName evidence="4">FHA domain-containing protein</fullName>
    </submittedName>
</protein>
<evidence type="ECO:0000256" key="1">
    <source>
        <dbReference type="SAM" id="MobiDB-lite"/>
    </source>
</evidence>
<evidence type="ECO:0000313" key="5">
    <source>
        <dbReference type="Proteomes" id="UP001233535"/>
    </source>
</evidence>
<feature type="region of interest" description="Disordered" evidence="1">
    <location>
        <begin position="140"/>
        <end position="171"/>
    </location>
</feature>
<gene>
    <name evidence="4" type="ORF">P8609_10905</name>
</gene>
<dbReference type="InterPro" id="IPR046883">
    <property type="entry name" value="T6SS_FHA_C"/>
</dbReference>
<proteinExistence type="predicted"/>
<name>A0ABU1CE62_9GAMM</name>
<evidence type="ECO:0000259" key="2">
    <source>
        <dbReference type="Pfam" id="PF00498"/>
    </source>
</evidence>
<organism evidence="4 5">
    <name type="scientific">Lysobacter arvi</name>
    <dbReference type="NCBI Taxonomy" id="3038776"/>
    <lineage>
        <taxon>Bacteria</taxon>
        <taxon>Pseudomonadati</taxon>
        <taxon>Pseudomonadota</taxon>
        <taxon>Gammaproteobacteria</taxon>
        <taxon>Lysobacterales</taxon>
        <taxon>Lysobacteraceae</taxon>
        <taxon>Lysobacter</taxon>
    </lineage>
</organism>
<dbReference type="Proteomes" id="UP001233535">
    <property type="component" value="Unassembled WGS sequence"/>
</dbReference>
<sequence>MSPAMSPTPMHLVVTNPEQLMHGCRPQHVFETHGGNVGCENATWLLRDAAGVIAPQHFEITVRDGHFCITDTSGRTHLNGDPQPMGAGRIARLGEGDRIDIGPYRLAVSLNAATTAASANEPHGDILDVVPMKHDVSESAHLGRLPGDDALPDRTHYGQSLRAGAHSDGAGTTGEAVVFGRNVVSDTRLGADAQAALEAGLGVTFGPLDATAAHTLLREIGQTLRVAIDGVTALQARAPRSGSPIEDNPLRLGLDAAATVQALFGPQRSPFHMAPVAAMRDGLTQVAREQQATQGAIDAGVAALLDAFAPQALAHRFERYAAAETQRNGEWLWSMYGAYYREVMVAHAQGAQRLFRGAFDDALDRALRPTPDRSA</sequence>
<dbReference type="SUPFAM" id="SSF49879">
    <property type="entry name" value="SMAD/FHA domain"/>
    <property type="match status" value="1"/>
</dbReference>
<dbReference type="Pfam" id="PF00498">
    <property type="entry name" value="FHA"/>
    <property type="match status" value="1"/>
</dbReference>
<dbReference type="CDD" id="cd00060">
    <property type="entry name" value="FHA"/>
    <property type="match status" value="1"/>
</dbReference>
<evidence type="ECO:0000259" key="3">
    <source>
        <dbReference type="Pfam" id="PF20232"/>
    </source>
</evidence>